<evidence type="ECO:0000313" key="5">
    <source>
        <dbReference type="Proteomes" id="UP000663834"/>
    </source>
</evidence>
<dbReference type="Proteomes" id="UP000663855">
    <property type="component" value="Unassembled WGS sequence"/>
</dbReference>
<evidence type="ECO:0000313" key="4">
    <source>
        <dbReference type="EMBL" id="CAF4034792.1"/>
    </source>
</evidence>
<dbReference type="AlphaFoldDB" id="A0A816CTQ9"/>
<feature type="compositionally biased region" description="Low complexity" evidence="1">
    <location>
        <begin position="14"/>
        <end position="25"/>
    </location>
</feature>
<name>A0A816CTQ9_9BILA</name>
<evidence type="ECO:0000313" key="3">
    <source>
        <dbReference type="EMBL" id="CAF1626125.1"/>
    </source>
</evidence>
<dbReference type="EMBL" id="CAJOBJ010005541">
    <property type="protein sequence ID" value="CAF4034792.1"/>
    <property type="molecule type" value="Genomic_DNA"/>
</dbReference>
<dbReference type="EMBL" id="CAJNOV010013208">
    <property type="protein sequence ID" value="CAF1514449.1"/>
    <property type="molecule type" value="Genomic_DNA"/>
</dbReference>
<reference evidence="3" key="1">
    <citation type="submission" date="2021-02" db="EMBL/GenBank/DDBJ databases">
        <authorList>
            <person name="Nowell W R."/>
        </authorList>
    </citation>
    <scope>NUCLEOTIDE SEQUENCE</scope>
</reference>
<organism evidence="3 5">
    <name type="scientific">Rotaria magnacalcarata</name>
    <dbReference type="NCBI Taxonomy" id="392030"/>
    <lineage>
        <taxon>Eukaryota</taxon>
        <taxon>Metazoa</taxon>
        <taxon>Spiralia</taxon>
        <taxon>Gnathifera</taxon>
        <taxon>Rotifera</taxon>
        <taxon>Eurotatoria</taxon>
        <taxon>Bdelloidea</taxon>
        <taxon>Philodinida</taxon>
        <taxon>Philodinidae</taxon>
        <taxon>Rotaria</taxon>
    </lineage>
</organism>
<evidence type="ECO:0000256" key="1">
    <source>
        <dbReference type="SAM" id="MobiDB-lite"/>
    </source>
</evidence>
<gene>
    <name evidence="2" type="ORF">CJN711_LOCUS28021</name>
    <name evidence="4" type="ORF">GIL414_LOCUS13590</name>
    <name evidence="3" type="ORF">KQP761_LOCUS25386</name>
</gene>
<proteinExistence type="predicted"/>
<dbReference type="Proteomes" id="UP000681720">
    <property type="component" value="Unassembled WGS sequence"/>
</dbReference>
<dbReference type="EMBL" id="CAJNOW010013885">
    <property type="protein sequence ID" value="CAF1626125.1"/>
    <property type="molecule type" value="Genomic_DNA"/>
</dbReference>
<sequence>MEGNQIGENFTAIPNEPSVPNNNEPESPPPPYDQVTQQRPNRQSNRRNENVTQQPDISDKLEYAPASKTKRKVMKVHHEAGVEIIGGTGAVYGTGAGAAPTIIMNRIQSMIVVAYAMILSLYVT</sequence>
<comment type="caution">
    <text evidence="3">The sequence shown here is derived from an EMBL/GenBank/DDBJ whole genome shotgun (WGS) entry which is preliminary data.</text>
</comment>
<feature type="region of interest" description="Disordered" evidence="1">
    <location>
        <begin position="1"/>
        <end position="72"/>
    </location>
</feature>
<evidence type="ECO:0000313" key="2">
    <source>
        <dbReference type="EMBL" id="CAF1514449.1"/>
    </source>
</evidence>
<dbReference type="Proteomes" id="UP000663834">
    <property type="component" value="Unassembled WGS sequence"/>
</dbReference>
<protein>
    <submittedName>
        <fullName evidence="3">Uncharacterized protein</fullName>
    </submittedName>
</protein>
<accession>A0A816CTQ9</accession>